<dbReference type="GO" id="GO:0008408">
    <property type="term" value="F:3'-5' exonuclease activity"/>
    <property type="evidence" value="ECO:0007669"/>
    <property type="project" value="InterPro"/>
</dbReference>
<dbReference type="PANTHER" id="PTHR32294">
    <property type="entry name" value="DNA POLYMERASE III SUBUNIT ALPHA"/>
    <property type="match status" value="1"/>
</dbReference>
<dbReference type="GO" id="GO:0003676">
    <property type="term" value="F:nucleic acid binding"/>
    <property type="evidence" value="ECO:0007669"/>
    <property type="project" value="InterPro"/>
</dbReference>
<dbReference type="InterPro" id="IPR004805">
    <property type="entry name" value="DnaE2/DnaE/PolC"/>
</dbReference>
<dbReference type="EMBL" id="PFHR01000187">
    <property type="protein sequence ID" value="PIW96704.1"/>
    <property type="molecule type" value="Genomic_DNA"/>
</dbReference>
<dbReference type="InterPro" id="IPR004365">
    <property type="entry name" value="NA-bd_OB_tRNA"/>
</dbReference>
<dbReference type="GO" id="GO:0006260">
    <property type="term" value="P:DNA replication"/>
    <property type="evidence" value="ECO:0007669"/>
    <property type="project" value="InterPro"/>
</dbReference>
<dbReference type="Pfam" id="PF01336">
    <property type="entry name" value="tRNA_anti-codon"/>
    <property type="match status" value="1"/>
</dbReference>
<dbReference type="AlphaFoldDB" id="A0A2M7INB5"/>
<protein>
    <submittedName>
        <fullName evidence="3">DNA polymerase III subunit alpha</fullName>
    </submittedName>
</protein>
<dbReference type="Proteomes" id="UP000230837">
    <property type="component" value="Unassembled WGS sequence"/>
</dbReference>
<feature type="non-terminal residue" evidence="3">
    <location>
        <position position="1"/>
    </location>
</feature>
<sequence>WKLIEPFAAYGFNKAHAASYGRVAYQTAYMKANYPVEYMSAVLTADSGDVEKISEIIHECERMGIEVLPPEINESFADFSVVPGKQTIRFGLTTIKNFGAGIAETIIEERKTKGVFLSLQDFLSRVSNRNLNKKSLEALIMVGAFDKFGERGFLYNNIEIMLAFNREKVAVNESAQDSLFSGEGGGGIGDLTLIPAPAAPSTQKLIWEKDLLGVYVSGHPLNDFTEEMKKRPSIGNIRQAIANDDELAIARLKGTLVTAGMISSVRELITKKGDKMAFLVLADQKDTIEMVAFPTTYAEQKDLFVVGSCVAVKGRLSLRNDEPSIALERVKALSTP</sequence>
<reference evidence="4" key="1">
    <citation type="submission" date="2017-09" db="EMBL/GenBank/DDBJ databases">
        <title>Depth-based differentiation of microbial function through sediment-hosted aquifers and enrichment of novel symbionts in the deep terrestrial subsurface.</title>
        <authorList>
            <person name="Probst A.J."/>
            <person name="Ladd B."/>
            <person name="Jarett J.K."/>
            <person name="Geller-Mcgrath D.E."/>
            <person name="Sieber C.M.K."/>
            <person name="Emerson J.B."/>
            <person name="Anantharaman K."/>
            <person name="Thomas B.C."/>
            <person name="Malmstrom R."/>
            <person name="Stieglmeier M."/>
            <person name="Klingl A."/>
            <person name="Woyke T."/>
            <person name="Ryan C.M."/>
            <person name="Banfield J.F."/>
        </authorList>
    </citation>
    <scope>NUCLEOTIDE SEQUENCE [LARGE SCALE GENOMIC DNA]</scope>
</reference>
<name>A0A2M7INB5_9BACT</name>
<proteinExistence type="predicted"/>
<organism evidence="3 4">
    <name type="scientific">Candidatus Kaiserbacteria bacterium CG_4_8_14_3_um_filter_38_9</name>
    <dbReference type="NCBI Taxonomy" id="1974599"/>
    <lineage>
        <taxon>Bacteria</taxon>
        <taxon>Candidatus Kaiseribacteriota</taxon>
    </lineage>
</organism>
<comment type="caution">
    <text evidence="3">The sequence shown here is derived from an EMBL/GenBank/DDBJ whole genome shotgun (WGS) entry which is preliminary data.</text>
</comment>
<dbReference type="CDD" id="cd04485">
    <property type="entry name" value="DnaE_OBF"/>
    <property type="match status" value="1"/>
</dbReference>
<dbReference type="Pfam" id="PF14579">
    <property type="entry name" value="HHH_6"/>
    <property type="match status" value="1"/>
</dbReference>
<dbReference type="InterPro" id="IPR012340">
    <property type="entry name" value="NA-bd_OB-fold"/>
</dbReference>
<evidence type="ECO:0000313" key="4">
    <source>
        <dbReference type="Proteomes" id="UP000230837"/>
    </source>
</evidence>
<feature type="domain" description="DNA polymerase helix-hairpin-helix motif" evidence="2">
    <location>
        <begin position="64"/>
        <end position="150"/>
    </location>
</feature>
<feature type="domain" description="OB" evidence="1">
    <location>
        <begin position="259"/>
        <end position="331"/>
    </location>
</feature>
<evidence type="ECO:0000259" key="1">
    <source>
        <dbReference type="Pfam" id="PF01336"/>
    </source>
</evidence>
<gene>
    <name evidence="3" type="ORF">COZ82_03560</name>
</gene>
<dbReference type="PANTHER" id="PTHR32294:SF0">
    <property type="entry name" value="DNA POLYMERASE III SUBUNIT ALPHA"/>
    <property type="match status" value="1"/>
</dbReference>
<dbReference type="InterPro" id="IPR029460">
    <property type="entry name" value="DNAPol_HHH"/>
</dbReference>
<accession>A0A2M7INB5</accession>
<dbReference type="Gene3D" id="2.40.50.140">
    <property type="entry name" value="Nucleic acid-binding proteins"/>
    <property type="match status" value="1"/>
</dbReference>
<evidence type="ECO:0000313" key="3">
    <source>
        <dbReference type="EMBL" id="PIW96704.1"/>
    </source>
</evidence>
<dbReference type="Gene3D" id="1.10.150.870">
    <property type="match status" value="1"/>
</dbReference>
<evidence type="ECO:0000259" key="2">
    <source>
        <dbReference type="Pfam" id="PF14579"/>
    </source>
</evidence>